<dbReference type="AlphaFoldDB" id="A0A9P7GMF1"/>
<reference evidence="3" key="1">
    <citation type="submission" date="2021-02" db="EMBL/GenBank/DDBJ databases">
        <authorList>
            <person name="Nieuwenhuis M."/>
            <person name="Van De Peppel L.J.J."/>
        </authorList>
    </citation>
    <scope>NUCLEOTIDE SEQUENCE</scope>
    <source>
        <strain evidence="3">D49</strain>
    </source>
</reference>
<reference evidence="3" key="2">
    <citation type="submission" date="2021-10" db="EMBL/GenBank/DDBJ databases">
        <title>Phylogenomics reveals ancestral predisposition of the termite-cultivated fungus Termitomyces towards a domesticated lifestyle.</title>
        <authorList>
            <person name="Auxier B."/>
            <person name="Grum-Grzhimaylo A."/>
            <person name="Cardenas M.E."/>
            <person name="Lodge J.D."/>
            <person name="Laessoe T."/>
            <person name="Pedersen O."/>
            <person name="Smith M.E."/>
            <person name="Kuyper T.W."/>
            <person name="Franco-Molano E.A."/>
            <person name="Baroni T.J."/>
            <person name="Aanen D.K."/>
        </authorList>
    </citation>
    <scope>NUCLEOTIDE SEQUENCE</scope>
    <source>
        <strain evidence="3">D49</strain>
    </source>
</reference>
<proteinExistence type="predicted"/>
<accession>A0A9P7GMF1</accession>
<feature type="region of interest" description="Disordered" evidence="2">
    <location>
        <begin position="184"/>
        <end position="204"/>
    </location>
</feature>
<comment type="caution">
    <text evidence="3">The sequence shown here is derived from an EMBL/GenBank/DDBJ whole genome shotgun (WGS) entry which is preliminary data.</text>
</comment>
<feature type="compositionally biased region" description="Polar residues" evidence="2">
    <location>
        <begin position="184"/>
        <end position="200"/>
    </location>
</feature>
<feature type="region of interest" description="Disordered" evidence="2">
    <location>
        <begin position="1"/>
        <end position="47"/>
    </location>
</feature>
<evidence type="ECO:0000256" key="1">
    <source>
        <dbReference type="SAM" id="Coils"/>
    </source>
</evidence>
<dbReference type="Proteomes" id="UP000717328">
    <property type="component" value="Unassembled WGS sequence"/>
</dbReference>
<feature type="compositionally biased region" description="Polar residues" evidence="2">
    <location>
        <begin position="8"/>
        <end position="22"/>
    </location>
</feature>
<feature type="coiled-coil region" evidence="1">
    <location>
        <begin position="211"/>
        <end position="280"/>
    </location>
</feature>
<dbReference type="EMBL" id="JABCKI010000283">
    <property type="protein sequence ID" value="KAG5651183.1"/>
    <property type="molecule type" value="Genomic_DNA"/>
</dbReference>
<keyword evidence="4" id="KW-1185">Reference proteome</keyword>
<dbReference type="OrthoDB" id="2670565at2759"/>
<sequence length="337" mass="38030">MQGEQLASAESSTRLPSNSNTPFCDPSPSAIPGPSKLSCGSNSATPVKSALPPKVLPISYCGEEFTYDLNTLDSNIQPITEVLKITSSEPGSWMLVGAHYRRSGNAQAAISVVESMIMLMTEQGLSEDDLKPAFLLLAGCETDLVRRHKEDQPKKAEEHRRKSQIWLQKVYGTFEAGNNSKDMISITPTTPRQSQLNSGPYSAPLKYTPVRQQESSRHMQLEREIQSLLRERREQSLTLADMRTVKRKLENDLAHECDRRRRLLRDYDDLQKELTTTRKMEDYAVCQVKREVEARRKAEETARTEKAMRLELQGLFGQGPGAPFTEINNTMKLKNEL</sequence>
<protein>
    <submittedName>
        <fullName evidence="3">Uncharacterized protein</fullName>
    </submittedName>
</protein>
<evidence type="ECO:0000313" key="3">
    <source>
        <dbReference type="EMBL" id="KAG5651183.1"/>
    </source>
</evidence>
<name>A0A9P7GMF1_9AGAR</name>
<keyword evidence="1" id="KW-0175">Coiled coil</keyword>
<organism evidence="3 4">
    <name type="scientific">Sphagnurus paluster</name>
    <dbReference type="NCBI Taxonomy" id="117069"/>
    <lineage>
        <taxon>Eukaryota</taxon>
        <taxon>Fungi</taxon>
        <taxon>Dikarya</taxon>
        <taxon>Basidiomycota</taxon>
        <taxon>Agaricomycotina</taxon>
        <taxon>Agaricomycetes</taxon>
        <taxon>Agaricomycetidae</taxon>
        <taxon>Agaricales</taxon>
        <taxon>Tricholomatineae</taxon>
        <taxon>Lyophyllaceae</taxon>
        <taxon>Sphagnurus</taxon>
    </lineage>
</organism>
<evidence type="ECO:0000313" key="4">
    <source>
        <dbReference type="Proteomes" id="UP000717328"/>
    </source>
</evidence>
<evidence type="ECO:0000256" key="2">
    <source>
        <dbReference type="SAM" id="MobiDB-lite"/>
    </source>
</evidence>
<gene>
    <name evidence="3" type="ORF">H0H81_009562</name>
</gene>